<proteinExistence type="predicted"/>
<accession>A0A0D2L792</accession>
<dbReference type="Proteomes" id="UP000054270">
    <property type="component" value="Unassembled WGS sequence"/>
</dbReference>
<evidence type="ECO:0000256" key="1">
    <source>
        <dbReference type="SAM" id="MobiDB-lite"/>
    </source>
</evidence>
<sequence length="372" mass="42119">MVKHHVADLFDTVQQSLDQMGDRDQAYQAELSSLRQAQKETDKKHKSTDDRLQDVENYVSGELENAGSSILENADKIAALESLVGKYYQACNFPTTPFAKSELKLQKKVSALEERLSDFINQKDEHSVVGYESNQVQHIKALYEVRENEVFDLDYRVQALTVHVNNIQSSVDTIEASNETREDEMFHLRRYMQDLATKFDNIESLVRLTSNHQSLLKELVDVQQHSHNFRHDHIAMKVSTPSLIEEIPELSGHVFGAFTSAYSQIPSGQFHCDSDVLVAPLLVEDDSPLIDNYGSAQNQGSGHRSRGSPAKDTHGLLECNGLIDPEAKAQDALCSDIDDYAHFPSVHFKLILARRAHLGYRICLFERSPRRH</sequence>
<dbReference type="EMBL" id="KN817546">
    <property type="protein sequence ID" value="KJA22977.1"/>
    <property type="molecule type" value="Genomic_DNA"/>
</dbReference>
<evidence type="ECO:0000313" key="3">
    <source>
        <dbReference type="Proteomes" id="UP000054270"/>
    </source>
</evidence>
<evidence type="ECO:0000313" key="2">
    <source>
        <dbReference type="EMBL" id="KJA22977.1"/>
    </source>
</evidence>
<keyword evidence="3" id="KW-1185">Reference proteome</keyword>
<protein>
    <submittedName>
        <fullName evidence="2">Uncharacterized protein</fullName>
    </submittedName>
</protein>
<feature type="region of interest" description="Disordered" evidence="1">
    <location>
        <begin position="34"/>
        <end position="54"/>
    </location>
</feature>
<name>A0A0D2L792_HYPSF</name>
<reference evidence="3" key="1">
    <citation type="submission" date="2014-04" db="EMBL/GenBank/DDBJ databases">
        <title>Evolutionary Origins and Diversification of the Mycorrhizal Mutualists.</title>
        <authorList>
            <consortium name="DOE Joint Genome Institute"/>
            <consortium name="Mycorrhizal Genomics Consortium"/>
            <person name="Kohler A."/>
            <person name="Kuo A."/>
            <person name="Nagy L.G."/>
            <person name="Floudas D."/>
            <person name="Copeland A."/>
            <person name="Barry K.W."/>
            <person name="Cichocki N."/>
            <person name="Veneault-Fourrey C."/>
            <person name="LaButti K."/>
            <person name="Lindquist E.A."/>
            <person name="Lipzen A."/>
            <person name="Lundell T."/>
            <person name="Morin E."/>
            <person name="Murat C."/>
            <person name="Riley R."/>
            <person name="Ohm R."/>
            <person name="Sun H."/>
            <person name="Tunlid A."/>
            <person name="Henrissat B."/>
            <person name="Grigoriev I.V."/>
            <person name="Hibbett D.S."/>
            <person name="Martin F."/>
        </authorList>
    </citation>
    <scope>NUCLEOTIDE SEQUENCE [LARGE SCALE GENOMIC DNA]</scope>
    <source>
        <strain evidence="3">FD-334 SS-4</strain>
    </source>
</reference>
<organism evidence="2 3">
    <name type="scientific">Hypholoma sublateritium (strain FD-334 SS-4)</name>
    <dbReference type="NCBI Taxonomy" id="945553"/>
    <lineage>
        <taxon>Eukaryota</taxon>
        <taxon>Fungi</taxon>
        <taxon>Dikarya</taxon>
        <taxon>Basidiomycota</taxon>
        <taxon>Agaricomycotina</taxon>
        <taxon>Agaricomycetes</taxon>
        <taxon>Agaricomycetidae</taxon>
        <taxon>Agaricales</taxon>
        <taxon>Agaricineae</taxon>
        <taxon>Strophariaceae</taxon>
        <taxon>Hypholoma</taxon>
    </lineage>
</organism>
<feature type="compositionally biased region" description="Basic and acidic residues" evidence="1">
    <location>
        <begin position="37"/>
        <end position="54"/>
    </location>
</feature>
<gene>
    <name evidence="2" type="ORF">HYPSUDRAFT_201782</name>
</gene>
<dbReference type="AlphaFoldDB" id="A0A0D2L792"/>